<dbReference type="CDD" id="cd13831">
    <property type="entry name" value="HU"/>
    <property type="match status" value="1"/>
</dbReference>
<dbReference type="GO" id="GO:0030527">
    <property type="term" value="F:structural constituent of chromatin"/>
    <property type="evidence" value="ECO:0007669"/>
    <property type="project" value="InterPro"/>
</dbReference>
<evidence type="ECO:0000256" key="3">
    <source>
        <dbReference type="ARBA" id="ARBA00023067"/>
    </source>
</evidence>
<keyword evidence="3" id="KW-0226">DNA condensation</keyword>
<dbReference type="PRINTS" id="PR01727">
    <property type="entry name" value="DNABINDINGHU"/>
</dbReference>
<dbReference type="EMBL" id="AQHF01000028">
    <property type="protein sequence ID" value="MBE0347899.1"/>
    <property type="molecule type" value="Genomic_DNA"/>
</dbReference>
<comment type="function">
    <text evidence="1">Histone-like DNA-binding protein which is capable of wrapping DNA to stabilize it, and thus to prevent its denaturation under extreme environmental conditions.</text>
</comment>
<evidence type="ECO:0000313" key="7">
    <source>
        <dbReference type="Proteomes" id="UP000660708"/>
    </source>
</evidence>
<dbReference type="PROSITE" id="PS00045">
    <property type="entry name" value="HISTONE_LIKE"/>
    <property type="match status" value="1"/>
</dbReference>
<dbReference type="InterPro" id="IPR010992">
    <property type="entry name" value="IHF-like_DNA-bd_dom_sf"/>
</dbReference>
<dbReference type="InterPro" id="IPR000119">
    <property type="entry name" value="Hist_DNA-bd"/>
</dbReference>
<evidence type="ECO:0000256" key="1">
    <source>
        <dbReference type="ARBA" id="ARBA00003819"/>
    </source>
</evidence>
<comment type="caution">
    <text evidence="6">The sequence shown here is derived from an EMBL/GenBank/DDBJ whole genome shotgun (WGS) entry which is preliminary data.</text>
</comment>
<sequence length="95" mass="10308">MAISKTELADHVADAMKISKTDARGCVNAVIDAFCDALQAGQDVRVQGFGTLKVVQRNARLGRNPSTKEPVPIDACNTVQFKVSQRLKELLPNVK</sequence>
<gene>
    <name evidence="6" type="ORF">PPEP_a4276</name>
</gene>
<accession>A0A8I0T763</accession>
<name>A0A8I0T763_9GAMM</name>
<organism evidence="6 7">
    <name type="scientific">Pseudoalteromonas peptidolytica F12-50-A1</name>
    <dbReference type="NCBI Taxonomy" id="1315280"/>
    <lineage>
        <taxon>Bacteria</taxon>
        <taxon>Pseudomonadati</taxon>
        <taxon>Pseudomonadota</taxon>
        <taxon>Gammaproteobacteria</taxon>
        <taxon>Alteromonadales</taxon>
        <taxon>Pseudoalteromonadaceae</taxon>
        <taxon>Pseudoalteromonas</taxon>
    </lineage>
</organism>
<dbReference type="InterPro" id="IPR020816">
    <property type="entry name" value="Histone-like_DNA-bd_CS"/>
</dbReference>
<dbReference type="GO" id="GO:0005829">
    <property type="term" value="C:cytosol"/>
    <property type="evidence" value="ECO:0007669"/>
    <property type="project" value="TreeGrafter"/>
</dbReference>
<dbReference type="SMART" id="SM00411">
    <property type="entry name" value="BHL"/>
    <property type="match status" value="1"/>
</dbReference>
<dbReference type="AlphaFoldDB" id="A0A8I0T763"/>
<dbReference type="GO" id="GO:0003677">
    <property type="term" value="F:DNA binding"/>
    <property type="evidence" value="ECO:0007669"/>
    <property type="project" value="UniProtKB-KW"/>
</dbReference>
<reference evidence="6 7" key="1">
    <citation type="submission" date="2015-06" db="EMBL/GenBank/DDBJ databases">
        <title>Genome sequence of Pseudoalteromonas peptidolytica.</title>
        <authorList>
            <person name="Xie B.-B."/>
            <person name="Rong J.-C."/>
            <person name="Qin Q.-L."/>
            <person name="Zhang Y.-Z."/>
        </authorList>
    </citation>
    <scope>NUCLEOTIDE SEQUENCE [LARGE SCALE GENOMIC DNA]</scope>
    <source>
        <strain evidence="6 7">F12-50-A1</strain>
    </source>
</reference>
<evidence type="ECO:0000256" key="4">
    <source>
        <dbReference type="ARBA" id="ARBA00023125"/>
    </source>
</evidence>
<dbReference type="GO" id="GO:0030261">
    <property type="term" value="P:chromosome condensation"/>
    <property type="evidence" value="ECO:0007669"/>
    <property type="project" value="UniProtKB-KW"/>
</dbReference>
<dbReference type="Pfam" id="PF00216">
    <property type="entry name" value="Bac_DNA_binding"/>
    <property type="match status" value="1"/>
</dbReference>
<dbReference type="SUPFAM" id="SSF47729">
    <property type="entry name" value="IHF-like DNA-binding proteins"/>
    <property type="match status" value="1"/>
</dbReference>
<evidence type="ECO:0000256" key="5">
    <source>
        <dbReference type="RuleBase" id="RU003939"/>
    </source>
</evidence>
<evidence type="ECO:0000256" key="2">
    <source>
        <dbReference type="ARBA" id="ARBA00010529"/>
    </source>
</evidence>
<comment type="similarity">
    <text evidence="2 5">Belongs to the bacterial histone-like protein family.</text>
</comment>
<keyword evidence="7" id="KW-1185">Reference proteome</keyword>
<proteinExistence type="inferred from homology"/>
<evidence type="ECO:0000313" key="6">
    <source>
        <dbReference type="EMBL" id="MBE0347899.1"/>
    </source>
</evidence>
<dbReference type="PANTHER" id="PTHR33175">
    <property type="entry name" value="DNA-BINDING PROTEIN HU"/>
    <property type="match status" value="1"/>
</dbReference>
<dbReference type="RefSeq" id="WP_206644500.1">
    <property type="nucleotide sequence ID" value="NZ_AQHF01000028.1"/>
</dbReference>
<dbReference type="PANTHER" id="PTHR33175:SF3">
    <property type="entry name" value="DNA-BINDING PROTEIN HU-BETA"/>
    <property type="match status" value="1"/>
</dbReference>
<dbReference type="Gene3D" id="4.10.520.10">
    <property type="entry name" value="IHF-like DNA-binding proteins"/>
    <property type="match status" value="1"/>
</dbReference>
<evidence type="ECO:0008006" key="8">
    <source>
        <dbReference type="Google" id="ProtNLM"/>
    </source>
</evidence>
<dbReference type="Proteomes" id="UP000660708">
    <property type="component" value="Unassembled WGS sequence"/>
</dbReference>
<keyword evidence="4" id="KW-0238">DNA-binding</keyword>
<protein>
    <recommendedName>
        <fullName evidence="8">Integration host factor subunit alpha</fullName>
    </recommendedName>
</protein>